<dbReference type="SUPFAM" id="SSF54909">
    <property type="entry name" value="Dimeric alpha+beta barrel"/>
    <property type="match status" value="1"/>
</dbReference>
<evidence type="ECO:0000313" key="3">
    <source>
        <dbReference type="Proteomes" id="UP000609879"/>
    </source>
</evidence>
<dbReference type="RefSeq" id="WP_203763287.1">
    <property type="nucleotide sequence ID" value="NZ_BAAABO010000012.1"/>
</dbReference>
<evidence type="ECO:0000313" key="2">
    <source>
        <dbReference type="EMBL" id="GID74629.1"/>
    </source>
</evidence>
<dbReference type="Pfam" id="PF03992">
    <property type="entry name" value="ABM"/>
    <property type="match status" value="1"/>
</dbReference>
<sequence>MPYAVIAHYRCTPPDVDLIREALLEMRSHTRAEPANLLYELHTDADDPAAFVIYEQYRDRAGFEAHAASPHFAEYILGVVRPRLTERHVLFGDVLP</sequence>
<dbReference type="InterPro" id="IPR007138">
    <property type="entry name" value="ABM_dom"/>
</dbReference>
<protein>
    <recommendedName>
        <fullName evidence="1">ABM domain-containing protein</fullName>
    </recommendedName>
</protein>
<dbReference type="InterPro" id="IPR011008">
    <property type="entry name" value="Dimeric_a/b-barrel"/>
</dbReference>
<organism evidence="2 3">
    <name type="scientific">Paractinoplanes deccanensis</name>
    <dbReference type="NCBI Taxonomy" id="113561"/>
    <lineage>
        <taxon>Bacteria</taxon>
        <taxon>Bacillati</taxon>
        <taxon>Actinomycetota</taxon>
        <taxon>Actinomycetes</taxon>
        <taxon>Micromonosporales</taxon>
        <taxon>Micromonosporaceae</taxon>
        <taxon>Paractinoplanes</taxon>
    </lineage>
</organism>
<reference evidence="2 3" key="1">
    <citation type="submission" date="2021-01" db="EMBL/GenBank/DDBJ databases">
        <title>Whole genome shotgun sequence of Actinoplanes deccanensis NBRC 13994.</title>
        <authorList>
            <person name="Komaki H."/>
            <person name="Tamura T."/>
        </authorList>
    </citation>
    <scope>NUCLEOTIDE SEQUENCE [LARGE SCALE GENOMIC DNA]</scope>
    <source>
        <strain evidence="2 3">NBRC 13994</strain>
    </source>
</reference>
<evidence type="ECO:0000259" key="1">
    <source>
        <dbReference type="PROSITE" id="PS51725"/>
    </source>
</evidence>
<comment type="caution">
    <text evidence="2">The sequence shown here is derived from an EMBL/GenBank/DDBJ whole genome shotgun (WGS) entry which is preliminary data.</text>
</comment>
<dbReference type="Gene3D" id="3.30.70.100">
    <property type="match status" value="1"/>
</dbReference>
<name>A0ABQ3Y3Q7_9ACTN</name>
<feature type="domain" description="ABM" evidence="1">
    <location>
        <begin position="3"/>
        <end position="94"/>
    </location>
</feature>
<dbReference type="PANTHER" id="PTHR33336">
    <property type="entry name" value="QUINOL MONOOXYGENASE YGIN-RELATED"/>
    <property type="match status" value="1"/>
</dbReference>
<proteinExistence type="predicted"/>
<dbReference type="PROSITE" id="PS51725">
    <property type="entry name" value="ABM"/>
    <property type="match status" value="1"/>
</dbReference>
<keyword evidence="3" id="KW-1185">Reference proteome</keyword>
<accession>A0ABQ3Y3Q7</accession>
<dbReference type="Proteomes" id="UP000609879">
    <property type="component" value="Unassembled WGS sequence"/>
</dbReference>
<dbReference type="PANTHER" id="PTHR33336:SF15">
    <property type="entry name" value="ABM DOMAIN-CONTAINING PROTEIN"/>
    <property type="match status" value="1"/>
</dbReference>
<dbReference type="EMBL" id="BOMI01000063">
    <property type="protein sequence ID" value="GID74629.1"/>
    <property type="molecule type" value="Genomic_DNA"/>
</dbReference>
<dbReference type="InterPro" id="IPR050744">
    <property type="entry name" value="AI-2_Isomerase_LsrG"/>
</dbReference>
<gene>
    <name evidence="2" type="ORF">Ade02nite_32700</name>
</gene>